<dbReference type="InterPro" id="IPR020568">
    <property type="entry name" value="Ribosomal_Su5_D2-typ_SF"/>
</dbReference>
<reference evidence="4" key="2">
    <citation type="journal article" date="2021" name="PeerJ">
        <title>Extensive microbial diversity within the chicken gut microbiome revealed by metagenomics and culture.</title>
        <authorList>
            <person name="Gilroy R."/>
            <person name="Ravi A."/>
            <person name="Getino M."/>
            <person name="Pursley I."/>
            <person name="Horton D.L."/>
            <person name="Alikhan N.F."/>
            <person name="Baker D."/>
            <person name="Gharbi K."/>
            <person name="Hall N."/>
            <person name="Watson M."/>
            <person name="Adriaenssens E.M."/>
            <person name="Foster-Nyarko E."/>
            <person name="Jarju S."/>
            <person name="Secka A."/>
            <person name="Antonio M."/>
            <person name="Oren A."/>
            <person name="Chaudhuri R.R."/>
            <person name="La Ragione R."/>
            <person name="Hildebrand F."/>
            <person name="Pallen M.J."/>
        </authorList>
    </citation>
    <scope>NUCLEOTIDE SEQUENCE</scope>
    <source>
        <strain evidence="4">ChiBcec7-5410</strain>
    </source>
</reference>
<dbReference type="GO" id="GO:0005737">
    <property type="term" value="C:cytoplasm"/>
    <property type="evidence" value="ECO:0007669"/>
    <property type="project" value="TreeGrafter"/>
</dbReference>
<accession>A0A9D1H7F5</accession>
<protein>
    <submittedName>
        <fullName evidence="4">YigZ family protein</fullName>
    </submittedName>
</protein>
<comment type="similarity">
    <text evidence="1">Belongs to the IMPACT family.</text>
</comment>
<name>A0A9D1H7F5_9FIRM</name>
<evidence type="ECO:0000256" key="1">
    <source>
        <dbReference type="ARBA" id="ARBA00007665"/>
    </source>
</evidence>
<dbReference type="PROSITE" id="PS00910">
    <property type="entry name" value="UPF0029"/>
    <property type="match status" value="1"/>
</dbReference>
<dbReference type="InterPro" id="IPR001498">
    <property type="entry name" value="Impact_N"/>
</dbReference>
<comment type="caution">
    <text evidence="4">The sequence shown here is derived from an EMBL/GenBank/DDBJ whole genome shotgun (WGS) entry which is preliminary data.</text>
</comment>
<dbReference type="SUPFAM" id="SSF54211">
    <property type="entry name" value="Ribosomal protein S5 domain 2-like"/>
    <property type="match status" value="1"/>
</dbReference>
<dbReference type="Pfam" id="PF01205">
    <property type="entry name" value="Impact_N"/>
    <property type="match status" value="1"/>
</dbReference>
<dbReference type="InterPro" id="IPR023582">
    <property type="entry name" value="Impact"/>
</dbReference>
<evidence type="ECO:0000313" key="4">
    <source>
        <dbReference type="EMBL" id="HIT95073.1"/>
    </source>
</evidence>
<dbReference type="PANTHER" id="PTHR16301">
    <property type="entry name" value="IMPACT-RELATED"/>
    <property type="match status" value="1"/>
</dbReference>
<reference evidence="4" key="1">
    <citation type="submission" date="2020-10" db="EMBL/GenBank/DDBJ databases">
        <authorList>
            <person name="Gilroy R."/>
        </authorList>
    </citation>
    <scope>NUCLEOTIDE SEQUENCE</scope>
    <source>
        <strain evidence="4">ChiBcec7-5410</strain>
    </source>
</reference>
<dbReference type="AlphaFoldDB" id="A0A9D1H7F5"/>
<dbReference type="InterPro" id="IPR020569">
    <property type="entry name" value="UPF0029_Impact_CS"/>
</dbReference>
<organism evidence="4 5">
    <name type="scientific">Candidatus Faecivivens stercoripullorum</name>
    <dbReference type="NCBI Taxonomy" id="2840805"/>
    <lineage>
        <taxon>Bacteria</taxon>
        <taxon>Bacillati</taxon>
        <taxon>Bacillota</taxon>
        <taxon>Clostridia</taxon>
        <taxon>Eubacteriales</taxon>
        <taxon>Oscillospiraceae</taxon>
        <taxon>Oscillospiraceae incertae sedis</taxon>
        <taxon>Candidatus Faecivivens</taxon>
    </lineage>
</organism>
<dbReference type="InterPro" id="IPR035647">
    <property type="entry name" value="EFG_III/V"/>
</dbReference>
<evidence type="ECO:0000259" key="2">
    <source>
        <dbReference type="Pfam" id="PF01205"/>
    </source>
</evidence>
<dbReference type="EMBL" id="DVLW01000214">
    <property type="protein sequence ID" value="HIT95073.1"/>
    <property type="molecule type" value="Genomic_DNA"/>
</dbReference>
<proteinExistence type="inferred from homology"/>
<dbReference type="Gene3D" id="3.30.230.30">
    <property type="entry name" value="Impact, N-terminal domain"/>
    <property type="match status" value="1"/>
</dbReference>
<dbReference type="InterPro" id="IPR036956">
    <property type="entry name" value="Impact_N_sf"/>
</dbReference>
<dbReference type="Gene3D" id="3.30.70.240">
    <property type="match status" value="1"/>
</dbReference>
<sequence length="208" mass="22657">MPQDYLTVRGVGEDEFVEKKSRFIGFAAPVKTVEDANAVIESVRKKHPDARHNVFAYVLLDGMTRRCSDDGEPQGTGGVPVLDVIQKEGLIGVCVVVTRYFGGVLLGASGLARAYGHGARIALDAAGKMHMTNCHVLRVTVPYPMYGKVSYLLPQYKIETLDSVFGDTVVLDLLIRADRAPGFADALRELSAGQIVPELVEERFCDMA</sequence>
<feature type="domain" description="UPF0029" evidence="3">
    <location>
        <begin position="139"/>
        <end position="194"/>
    </location>
</feature>
<evidence type="ECO:0000313" key="5">
    <source>
        <dbReference type="Proteomes" id="UP000824160"/>
    </source>
</evidence>
<feature type="domain" description="Impact N-terminal" evidence="2">
    <location>
        <begin position="19"/>
        <end position="122"/>
    </location>
</feature>
<dbReference type="SUPFAM" id="SSF54980">
    <property type="entry name" value="EF-G C-terminal domain-like"/>
    <property type="match status" value="1"/>
</dbReference>
<gene>
    <name evidence="4" type="ORF">IAC43_07790</name>
</gene>
<dbReference type="PANTHER" id="PTHR16301:SF20">
    <property type="entry name" value="IMPACT FAMILY MEMBER YIGZ"/>
    <property type="match status" value="1"/>
</dbReference>
<dbReference type="InterPro" id="IPR015269">
    <property type="entry name" value="UPF0029_Impact_C"/>
</dbReference>
<dbReference type="GO" id="GO:0006446">
    <property type="term" value="P:regulation of translational initiation"/>
    <property type="evidence" value="ECO:0007669"/>
    <property type="project" value="TreeGrafter"/>
</dbReference>
<evidence type="ECO:0000259" key="3">
    <source>
        <dbReference type="Pfam" id="PF09186"/>
    </source>
</evidence>
<dbReference type="Proteomes" id="UP000824160">
    <property type="component" value="Unassembled WGS sequence"/>
</dbReference>
<dbReference type="Pfam" id="PF09186">
    <property type="entry name" value="DUF1949"/>
    <property type="match status" value="1"/>
</dbReference>